<evidence type="ECO:0000256" key="2">
    <source>
        <dbReference type="SAM" id="SignalP"/>
    </source>
</evidence>
<dbReference type="AlphaFoldDB" id="A0AAW4VW00"/>
<evidence type="ECO:0000313" key="4">
    <source>
        <dbReference type="Proteomes" id="UP001298753"/>
    </source>
</evidence>
<evidence type="ECO:0000256" key="1">
    <source>
        <dbReference type="SAM" id="Coils"/>
    </source>
</evidence>
<name>A0AAW4VW00_9FIRM</name>
<dbReference type="Proteomes" id="UP001298753">
    <property type="component" value="Unassembled WGS sequence"/>
</dbReference>
<evidence type="ECO:0000313" key="3">
    <source>
        <dbReference type="EMBL" id="MCC2176149.1"/>
    </source>
</evidence>
<evidence type="ECO:0008006" key="5">
    <source>
        <dbReference type="Google" id="ProtNLM"/>
    </source>
</evidence>
<gene>
    <name evidence="3" type="ORF">LKD22_03215</name>
</gene>
<dbReference type="EMBL" id="JAJEPX010000005">
    <property type="protein sequence ID" value="MCC2176149.1"/>
    <property type="molecule type" value="Genomic_DNA"/>
</dbReference>
<accession>A0AAW4VW00</accession>
<keyword evidence="2" id="KW-0732">Signal</keyword>
<feature type="signal peptide" evidence="2">
    <location>
        <begin position="1"/>
        <end position="26"/>
    </location>
</feature>
<dbReference type="SUPFAM" id="SSF58100">
    <property type="entry name" value="Bacterial hemolysins"/>
    <property type="match status" value="1"/>
</dbReference>
<organism evidence="3 4">
    <name type="scientific">Agathobaculum butyriciproducens</name>
    <dbReference type="NCBI Taxonomy" id="1628085"/>
    <lineage>
        <taxon>Bacteria</taxon>
        <taxon>Bacillati</taxon>
        <taxon>Bacillota</taxon>
        <taxon>Clostridia</taxon>
        <taxon>Eubacteriales</taxon>
        <taxon>Butyricicoccaceae</taxon>
        <taxon>Agathobaculum</taxon>
    </lineage>
</organism>
<dbReference type="GeneID" id="98660983"/>
<protein>
    <recommendedName>
        <fullName evidence="5">Chromosome segregation protein</fullName>
    </recommendedName>
</protein>
<proteinExistence type="predicted"/>
<comment type="caution">
    <text evidence="3">The sequence shown here is derived from an EMBL/GenBank/DDBJ whole genome shotgun (WGS) entry which is preliminary data.</text>
</comment>
<keyword evidence="4" id="KW-1185">Reference proteome</keyword>
<reference evidence="3 4" key="1">
    <citation type="submission" date="2021-10" db="EMBL/GenBank/DDBJ databases">
        <title>Anaerobic single-cell dispensing facilitates the cultivation of human gut bacteria.</title>
        <authorList>
            <person name="Afrizal A."/>
        </authorList>
    </citation>
    <scope>NUCLEOTIDE SEQUENCE [LARGE SCALE GENOMIC DNA]</scope>
    <source>
        <strain evidence="3 4">CLA-AA-H270</strain>
    </source>
</reference>
<dbReference type="Gene3D" id="1.10.287.950">
    <property type="entry name" value="Methyl-accepting chemotaxis protein"/>
    <property type="match status" value="1"/>
</dbReference>
<dbReference type="RefSeq" id="WP_227600213.1">
    <property type="nucleotide sequence ID" value="NZ_JAJEPX010000005.1"/>
</dbReference>
<sequence>MKIDKLRRLTAASLVLAFTLPQAAQAAEPTVETDESVYINMDYYGAPTNTRIVKGVSLNGHTEFTDFGSYADVYNMSTYDEPVIKDNSVYWKLSDTSKQRFYYECIPTDKVNIQMPWNFDVSYKLNGVSVKAEDCAGANGLVEITIHAVPNSYASDYYKNNMMLVCGTGIDMSKALSIDAPGAQIQSVGTYKLVVFMGMPGEESTFTVRIGSDNFENMGMFMFMTPATLSSLDIISDLKDVKDRLSNSGDSLYSGMSNMLDTMQSMQNGMGTMSSGISGINAVRQQLIKDRGTIDPKTDAALTALEKLTGESDSLIPELNNTKDTLVKLNATTNSILNTLEESGADITEYQTLLQNIRTSLNNLEDLMDDLDDKTGSEWLYISELQNDLSNMKKDLKNIQDDMKELSNRIKDLNAMNNAINGAMASVLDKLYDDGNGVISAEMYQSMAQLLSTLSSRCKALTDTLEGAASNLSATAKSLSGLLGTTDSILDNLDDICDILDDYKGLGQDFTAEGKKLTELANTTLGRVNQQLTEIPALTESLNQLTSITSSSIDKGTELIDTTTKTLTASHQLLDTVNSTLRSVRSDADASTQTMLDGLLDVLDKASRSNSSNKLQNATDDIHNAIDNAKTDLEDDTNILNIDSSADLQSVTSSMNPTPSSLQFILRTQEISTDDDDDAVTSDQDAADEGVLARIVNIFKKLASAIYGVFASEE</sequence>
<feature type="coiled-coil region" evidence="1">
    <location>
        <begin position="347"/>
        <end position="423"/>
    </location>
</feature>
<keyword evidence="1" id="KW-0175">Coiled coil</keyword>
<feature type="chain" id="PRO_5043531786" description="Chromosome segregation protein" evidence="2">
    <location>
        <begin position="27"/>
        <end position="714"/>
    </location>
</feature>